<feature type="region of interest" description="Disordered" evidence="1">
    <location>
        <begin position="1"/>
        <end position="41"/>
    </location>
</feature>
<accession>A0A183MIQ9</accession>
<evidence type="ECO:0000313" key="2">
    <source>
        <dbReference type="EMBL" id="VDP19515.1"/>
    </source>
</evidence>
<feature type="compositionally biased region" description="Basic and acidic residues" evidence="1">
    <location>
        <begin position="1"/>
        <end position="38"/>
    </location>
</feature>
<dbReference type="EMBL" id="UZAI01017028">
    <property type="protein sequence ID" value="VDP19515.1"/>
    <property type="molecule type" value="Genomic_DNA"/>
</dbReference>
<proteinExistence type="predicted"/>
<evidence type="ECO:0000256" key="1">
    <source>
        <dbReference type="SAM" id="MobiDB-lite"/>
    </source>
</evidence>
<evidence type="ECO:0000313" key="3">
    <source>
        <dbReference type="Proteomes" id="UP000277204"/>
    </source>
</evidence>
<gene>
    <name evidence="2" type="ORF">SMRZ_LOCUS15934</name>
</gene>
<reference evidence="2 3" key="1">
    <citation type="submission" date="2018-11" db="EMBL/GenBank/DDBJ databases">
        <authorList>
            <consortium name="Pathogen Informatics"/>
        </authorList>
    </citation>
    <scope>NUCLEOTIDE SEQUENCE [LARGE SCALE GENOMIC DNA]</scope>
    <source>
        <strain evidence="2 3">Zambia</strain>
    </source>
</reference>
<keyword evidence="3" id="KW-1185">Reference proteome</keyword>
<sequence length="92" mass="10699">MESSRPKEKWKIKEHITPRNGDRHDKNEQELDETRKEVPGQSGWKLVCSLPEKAAVDDIRSMDVEYPAWTTICKYLYMFDDVCCSSPSFSSI</sequence>
<dbReference type="AlphaFoldDB" id="A0A183MIQ9"/>
<organism evidence="2 3">
    <name type="scientific">Schistosoma margrebowiei</name>
    <dbReference type="NCBI Taxonomy" id="48269"/>
    <lineage>
        <taxon>Eukaryota</taxon>
        <taxon>Metazoa</taxon>
        <taxon>Spiralia</taxon>
        <taxon>Lophotrochozoa</taxon>
        <taxon>Platyhelminthes</taxon>
        <taxon>Trematoda</taxon>
        <taxon>Digenea</taxon>
        <taxon>Strigeidida</taxon>
        <taxon>Schistosomatoidea</taxon>
        <taxon>Schistosomatidae</taxon>
        <taxon>Schistosoma</taxon>
    </lineage>
</organism>
<name>A0A183MIQ9_9TREM</name>
<protein>
    <submittedName>
        <fullName evidence="2">Uncharacterized protein</fullName>
    </submittedName>
</protein>
<dbReference type="Proteomes" id="UP000277204">
    <property type="component" value="Unassembled WGS sequence"/>
</dbReference>